<evidence type="ECO:0000256" key="1">
    <source>
        <dbReference type="ARBA" id="ARBA00023015"/>
    </source>
</evidence>
<dbReference type="PANTHER" id="PTHR30055:SF234">
    <property type="entry name" value="HTH-TYPE TRANSCRIPTIONAL REGULATOR BETI"/>
    <property type="match status" value="1"/>
</dbReference>
<dbReference type="InterPro" id="IPR001647">
    <property type="entry name" value="HTH_TetR"/>
</dbReference>
<dbReference type="SUPFAM" id="SSF46689">
    <property type="entry name" value="Homeodomain-like"/>
    <property type="match status" value="1"/>
</dbReference>
<reference evidence="7" key="1">
    <citation type="journal article" date="2019" name="Int. J. Syst. Evol. Microbiol.">
        <title>The Global Catalogue of Microorganisms (GCM) 10K type strain sequencing project: providing services to taxonomists for standard genome sequencing and annotation.</title>
        <authorList>
            <consortium name="The Broad Institute Genomics Platform"/>
            <consortium name="The Broad Institute Genome Sequencing Center for Infectious Disease"/>
            <person name="Wu L."/>
            <person name="Ma J."/>
        </authorList>
    </citation>
    <scope>NUCLEOTIDE SEQUENCE [LARGE SCALE GENOMIC DNA]</scope>
    <source>
        <strain evidence="7">ICMP 6774ER</strain>
    </source>
</reference>
<evidence type="ECO:0000256" key="4">
    <source>
        <dbReference type="PROSITE-ProRule" id="PRU00335"/>
    </source>
</evidence>
<dbReference type="RefSeq" id="WP_379573176.1">
    <property type="nucleotide sequence ID" value="NZ_JBHUFV010000024.1"/>
</dbReference>
<keyword evidence="2 4" id="KW-0238">DNA-binding</keyword>
<dbReference type="PRINTS" id="PR00455">
    <property type="entry name" value="HTHTETR"/>
</dbReference>
<accession>A0ABW4SWY7</accession>
<feature type="domain" description="HTH tetR-type" evidence="5">
    <location>
        <begin position="9"/>
        <end position="69"/>
    </location>
</feature>
<dbReference type="Proteomes" id="UP001597368">
    <property type="component" value="Unassembled WGS sequence"/>
</dbReference>
<keyword evidence="7" id="KW-1185">Reference proteome</keyword>
<dbReference type="InterPro" id="IPR050109">
    <property type="entry name" value="HTH-type_TetR-like_transc_reg"/>
</dbReference>
<name>A0ABW4SWY7_9ACTN</name>
<gene>
    <name evidence="6" type="ORF">ACFSKW_16780</name>
</gene>
<evidence type="ECO:0000259" key="5">
    <source>
        <dbReference type="PROSITE" id="PS50977"/>
    </source>
</evidence>
<dbReference type="PROSITE" id="PS50977">
    <property type="entry name" value="HTH_TETR_2"/>
    <property type="match status" value="1"/>
</dbReference>
<comment type="caution">
    <text evidence="6">The sequence shown here is derived from an EMBL/GenBank/DDBJ whole genome shotgun (WGS) entry which is preliminary data.</text>
</comment>
<evidence type="ECO:0000313" key="6">
    <source>
        <dbReference type="EMBL" id="MFD1933131.1"/>
    </source>
</evidence>
<dbReference type="InterPro" id="IPR009057">
    <property type="entry name" value="Homeodomain-like_sf"/>
</dbReference>
<dbReference type="Pfam" id="PF00440">
    <property type="entry name" value="TetR_N"/>
    <property type="match status" value="1"/>
</dbReference>
<feature type="DNA-binding region" description="H-T-H motif" evidence="4">
    <location>
        <begin position="32"/>
        <end position="51"/>
    </location>
</feature>
<proteinExistence type="predicted"/>
<organism evidence="6 7">
    <name type="scientific">Nonomuraea mangrovi</name>
    <dbReference type="NCBI Taxonomy" id="2316207"/>
    <lineage>
        <taxon>Bacteria</taxon>
        <taxon>Bacillati</taxon>
        <taxon>Actinomycetota</taxon>
        <taxon>Actinomycetes</taxon>
        <taxon>Streptosporangiales</taxon>
        <taxon>Streptosporangiaceae</taxon>
        <taxon>Nonomuraea</taxon>
    </lineage>
</organism>
<evidence type="ECO:0000256" key="2">
    <source>
        <dbReference type="ARBA" id="ARBA00023125"/>
    </source>
</evidence>
<keyword evidence="3" id="KW-0804">Transcription</keyword>
<dbReference type="EMBL" id="JBHUFV010000024">
    <property type="protein sequence ID" value="MFD1933131.1"/>
    <property type="molecule type" value="Genomic_DNA"/>
</dbReference>
<keyword evidence="1" id="KW-0805">Transcription regulation</keyword>
<protein>
    <submittedName>
        <fullName evidence="6">TetR/AcrR family transcriptional regulator</fullName>
    </submittedName>
</protein>
<dbReference type="Gene3D" id="1.10.357.10">
    <property type="entry name" value="Tetracycline Repressor, domain 2"/>
    <property type="match status" value="1"/>
</dbReference>
<evidence type="ECO:0000313" key="7">
    <source>
        <dbReference type="Proteomes" id="UP001597368"/>
    </source>
</evidence>
<sequence length="191" mass="21127">MATRNGERLLTRDDWARAALEAIGEGGIDAVAVDRLATRLGTTRGSFYWHFKNRQDLLVAALEMWEKDGVTDVEAALQAVEDPAERLRTIFVTAFAHPIAADIEAALAAKAGDPLVAPVLQRITSARLRLLRRIFGDLGYGEQECDVRARIFHVIYLGHGQARRATPDVYGDVGYVERLMEMLLHAGTRGE</sequence>
<evidence type="ECO:0000256" key="3">
    <source>
        <dbReference type="ARBA" id="ARBA00023163"/>
    </source>
</evidence>
<dbReference type="PANTHER" id="PTHR30055">
    <property type="entry name" value="HTH-TYPE TRANSCRIPTIONAL REGULATOR RUTR"/>
    <property type="match status" value="1"/>
</dbReference>